<protein>
    <submittedName>
        <fullName evidence="2">Uncharacterized protein</fullName>
    </submittedName>
</protein>
<keyword evidence="3" id="KW-1185">Reference proteome</keyword>
<comment type="caution">
    <text evidence="2">The sequence shown here is derived from an EMBL/GenBank/DDBJ whole genome shotgun (WGS) entry which is preliminary data.</text>
</comment>
<reference evidence="2 3" key="1">
    <citation type="submission" date="2018-12" db="EMBL/GenBank/DDBJ databases">
        <title>Croceicoccus ponticola sp. nov., a lipolytic bacterium isolated from seawater.</title>
        <authorList>
            <person name="Yoon J.-H."/>
        </authorList>
    </citation>
    <scope>NUCLEOTIDE SEQUENCE [LARGE SCALE GENOMIC DNA]</scope>
    <source>
        <strain evidence="2 3">GM-16</strain>
    </source>
</reference>
<dbReference type="RefSeq" id="WP_164843917.1">
    <property type="nucleotide sequence ID" value="NZ_RXOL01000001.1"/>
</dbReference>
<name>A0A437H116_9SPHN</name>
<evidence type="ECO:0000313" key="3">
    <source>
        <dbReference type="Proteomes" id="UP000283003"/>
    </source>
</evidence>
<evidence type="ECO:0000313" key="2">
    <source>
        <dbReference type="EMBL" id="RVQ69298.1"/>
    </source>
</evidence>
<dbReference type="AlphaFoldDB" id="A0A437H116"/>
<accession>A0A437H116</accession>
<dbReference type="Proteomes" id="UP000283003">
    <property type="component" value="Unassembled WGS sequence"/>
</dbReference>
<feature type="region of interest" description="Disordered" evidence="1">
    <location>
        <begin position="51"/>
        <end position="73"/>
    </location>
</feature>
<organism evidence="2 3">
    <name type="scientific">Croceicoccus ponticola</name>
    <dbReference type="NCBI Taxonomy" id="2217664"/>
    <lineage>
        <taxon>Bacteria</taxon>
        <taxon>Pseudomonadati</taxon>
        <taxon>Pseudomonadota</taxon>
        <taxon>Alphaproteobacteria</taxon>
        <taxon>Sphingomonadales</taxon>
        <taxon>Erythrobacteraceae</taxon>
        <taxon>Croceicoccus</taxon>
    </lineage>
</organism>
<gene>
    <name evidence="2" type="ORF">EKN06_03685</name>
</gene>
<sequence>MRIPKTLREAYEGREILHKTMEATDKRTAQIEADAWEVLLKAEWHVRLSGTQPPTSIRRLPHKPAQQEEWFGW</sequence>
<evidence type="ECO:0000256" key="1">
    <source>
        <dbReference type="SAM" id="MobiDB-lite"/>
    </source>
</evidence>
<dbReference type="EMBL" id="RXOL01000001">
    <property type="protein sequence ID" value="RVQ69298.1"/>
    <property type="molecule type" value="Genomic_DNA"/>
</dbReference>
<proteinExistence type="predicted"/>